<organism evidence="1 2">
    <name type="scientific">Cellulomonas fengjieae</name>
    <dbReference type="NCBI Taxonomy" id="2819978"/>
    <lineage>
        <taxon>Bacteria</taxon>
        <taxon>Bacillati</taxon>
        <taxon>Actinomycetota</taxon>
        <taxon>Actinomycetes</taxon>
        <taxon>Micrococcales</taxon>
        <taxon>Cellulomonadaceae</taxon>
        <taxon>Cellulomonas</taxon>
    </lineage>
</organism>
<dbReference type="EMBL" id="JAGFBM010000009">
    <property type="protein sequence ID" value="MBO3086021.1"/>
    <property type="molecule type" value="Genomic_DNA"/>
</dbReference>
<dbReference type="Proteomes" id="UP000678317">
    <property type="component" value="Unassembled WGS sequence"/>
</dbReference>
<accession>A0ABS3SJU6</accession>
<name>A0ABS3SJU6_9CELL</name>
<sequence>MARTVQLRRYHLKPHLVDEFLAWWPALLVPARAEFGFTVESAYLDRAAAEFTWAVSAEGSPEEFGRLEQAWMASPERAVVFEGVTGWNDSAEIALVERLV</sequence>
<keyword evidence="2" id="KW-1185">Reference proteome</keyword>
<evidence type="ECO:0008006" key="3">
    <source>
        <dbReference type="Google" id="ProtNLM"/>
    </source>
</evidence>
<comment type="caution">
    <text evidence="1">The sequence shown here is derived from an EMBL/GenBank/DDBJ whole genome shotgun (WGS) entry which is preliminary data.</text>
</comment>
<evidence type="ECO:0000313" key="1">
    <source>
        <dbReference type="EMBL" id="MBO3086021.1"/>
    </source>
</evidence>
<proteinExistence type="predicted"/>
<gene>
    <name evidence="1" type="ORF">J4035_15370</name>
</gene>
<reference evidence="1 2" key="1">
    <citation type="submission" date="2021-03" db="EMBL/GenBank/DDBJ databases">
        <title>novel species in genus Cellulomonas.</title>
        <authorList>
            <person name="Zhang G."/>
        </authorList>
    </citation>
    <scope>NUCLEOTIDE SEQUENCE [LARGE SCALE GENOMIC DNA]</scope>
    <source>
        <strain evidence="2">zg-ZUI188</strain>
    </source>
</reference>
<evidence type="ECO:0000313" key="2">
    <source>
        <dbReference type="Proteomes" id="UP000678317"/>
    </source>
</evidence>
<protein>
    <recommendedName>
        <fullName evidence="3">NIPSNAP domain-containing protein</fullName>
    </recommendedName>
</protein>
<dbReference type="RefSeq" id="WP_208290186.1">
    <property type="nucleotide sequence ID" value="NZ_CP074404.1"/>
</dbReference>